<reference evidence="4" key="2">
    <citation type="journal article" date="2021" name="PeerJ">
        <title>Extensive microbial diversity within the chicken gut microbiome revealed by metagenomics and culture.</title>
        <authorList>
            <person name="Gilroy R."/>
            <person name="Ravi A."/>
            <person name="Getino M."/>
            <person name="Pursley I."/>
            <person name="Horton D.L."/>
            <person name="Alikhan N.F."/>
            <person name="Baker D."/>
            <person name="Gharbi K."/>
            <person name="Hall N."/>
            <person name="Watson M."/>
            <person name="Adriaenssens E.M."/>
            <person name="Foster-Nyarko E."/>
            <person name="Jarju S."/>
            <person name="Secka A."/>
            <person name="Antonio M."/>
            <person name="Oren A."/>
            <person name="Chaudhuri R.R."/>
            <person name="La Ragione R."/>
            <person name="Hildebrand F."/>
            <person name="Pallen M.J."/>
        </authorList>
    </citation>
    <scope>NUCLEOTIDE SEQUENCE</scope>
    <source>
        <strain evidence="4">ChiW3-316</strain>
    </source>
</reference>
<keyword evidence="1" id="KW-0808">Transferase</keyword>
<protein>
    <submittedName>
        <fullName evidence="4">GNAT family N-acetyltransferase</fullName>
    </submittedName>
</protein>
<organism evidence="4 5">
    <name type="scientific">Candidatus Scatocola faecipullorum</name>
    <dbReference type="NCBI Taxonomy" id="2840917"/>
    <lineage>
        <taxon>Bacteria</taxon>
        <taxon>Pseudomonadati</taxon>
        <taxon>Pseudomonadota</taxon>
        <taxon>Alphaproteobacteria</taxon>
        <taxon>Rhodospirillales</taxon>
        <taxon>Rhodospirillaceae</taxon>
        <taxon>Rhodospirillaceae incertae sedis</taxon>
        <taxon>Candidatus Scatocola</taxon>
    </lineage>
</organism>
<accession>A0A9D1M483</accession>
<dbReference type="InterPro" id="IPR050832">
    <property type="entry name" value="Bact_Acetyltransf"/>
</dbReference>
<dbReference type="Gene3D" id="3.40.630.30">
    <property type="match status" value="1"/>
</dbReference>
<dbReference type="CDD" id="cd04301">
    <property type="entry name" value="NAT_SF"/>
    <property type="match status" value="1"/>
</dbReference>
<dbReference type="AlphaFoldDB" id="A0A9D1M483"/>
<reference evidence="4" key="1">
    <citation type="submission" date="2020-10" db="EMBL/GenBank/DDBJ databases">
        <authorList>
            <person name="Gilroy R."/>
        </authorList>
    </citation>
    <scope>NUCLEOTIDE SEQUENCE</scope>
    <source>
        <strain evidence="4">ChiW3-316</strain>
    </source>
</reference>
<dbReference type="InterPro" id="IPR000182">
    <property type="entry name" value="GNAT_dom"/>
</dbReference>
<evidence type="ECO:0000259" key="3">
    <source>
        <dbReference type="PROSITE" id="PS51186"/>
    </source>
</evidence>
<evidence type="ECO:0000256" key="1">
    <source>
        <dbReference type="ARBA" id="ARBA00022679"/>
    </source>
</evidence>
<dbReference type="Proteomes" id="UP000824107">
    <property type="component" value="Unassembled WGS sequence"/>
</dbReference>
<gene>
    <name evidence="4" type="ORF">IAD20_04665</name>
</gene>
<dbReference type="SUPFAM" id="SSF55729">
    <property type="entry name" value="Acyl-CoA N-acyltransferases (Nat)"/>
    <property type="match status" value="1"/>
</dbReference>
<evidence type="ECO:0000256" key="2">
    <source>
        <dbReference type="ARBA" id="ARBA00023315"/>
    </source>
</evidence>
<dbReference type="InterPro" id="IPR016181">
    <property type="entry name" value="Acyl_CoA_acyltransferase"/>
</dbReference>
<dbReference type="EMBL" id="DVNC01000029">
    <property type="protein sequence ID" value="HIU53356.1"/>
    <property type="molecule type" value="Genomic_DNA"/>
</dbReference>
<name>A0A9D1M483_9PROT</name>
<dbReference type="GO" id="GO:0016747">
    <property type="term" value="F:acyltransferase activity, transferring groups other than amino-acyl groups"/>
    <property type="evidence" value="ECO:0007669"/>
    <property type="project" value="InterPro"/>
</dbReference>
<comment type="caution">
    <text evidence="4">The sequence shown here is derived from an EMBL/GenBank/DDBJ whole genome shotgun (WGS) entry which is preliminary data.</text>
</comment>
<proteinExistence type="predicted"/>
<keyword evidence="2" id="KW-0012">Acyltransferase</keyword>
<evidence type="ECO:0000313" key="5">
    <source>
        <dbReference type="Proteomes" id="UP000824107"/>
    </source>
</evidence>
<evidence type="ECO:0000313" key="4">
    <source>
        <dbReference type="EMBL" id="HIU53356.1"/>
    </source>
</evidence>
<dbReference type="PANTHER" id="PTHR43877">
    <property type="entry name" value="AMINOALKYLPHOSPHONATE N-ACETYLTRANSFERASE-RELATED-RELATED"/>
    <property type="match status" value="1"/>
</dbReference>
<sequence>MLSFRNKLVKTDPEVIRQIAASTGFFDRQDVQINVEIAENLLNQKDSEHKFLFADYMDKTVAYVCYGEVPDAKEGTYEIYWLSTLNEYRGLGIGRNLINKLITKLRKKGAKKIYVKTDSKDQYAPTRRFYNKCGFKLQAVLPGYYDDNDNCCIYALDLTEKDALGLFPDEYVAAE</sequence>
<dbReference type="Pfam" id="PF00583">
    <property type="entry name" value="Acetyltransf_1"/>
    <property type="match status" value="1"/>
</dbReference>
<dbReference type="PROSITE" id="PS51186">
    <property type="entry name" value="GNAT"/>
    <property type="match status" value="1"/>
</dbReference>
<feature type="domain" description="N-acetyltransferase" evidence="3">
    <location>
        <begin position="2"/>
        <end position="159"/>
    </location>
</feature>